<dbReference type="OrthoDB" id="2151789at2759"/>
<evidence type="ECO:0000259" key="6">
    <source>
        <dbReference type="PROSITE" id="PS51387"/>
    </source>
</evidence>
<dbReference type="InterPro" id="IPR012951">
    <property type="entry name" value="BBE"/>
</dbReference>
<evidence type="ECO:0000313" key="8">
    <source>
        <dbReference type="Proteomes" id="UP000284706"/>
    </source>
</evidence>
<gene>
    <name evidence="7" type="ORF">CVT26_011353</name>
</gene>
<protein>
    <recommendedName>
        <fullName evidence="6">FAD-binding PCMH-type domain-containing protein</fullName>
    </recommendedName>
</protein>
<dbReference type="PROSITE" id="PS51387">
    <property type="entry name" value="FAD_PCMH"/>
    <property type="match status" value="1"/>
</dbReference>
<dbReference type="InterPro" id="IPR016169">
    <property type="entry name" value="FAD-bd_PCMH_sub2"/>
</dbReference>
<feature type="signal peptide" evidence="5">
    <location>
        <begin position="1"/>
        <end position="20"/>
    </location>
</feature>
<dbReference type="PANTHER" id="PTHR42973">
    <property type="entry name" value="BINDING OXIDOREDUCTASE, PUTATIVE (AFU_ORTHOLOGUE AFUA_1G17690)-RELATED"/>
    <property type="match status" value="1"/>
</dbReference>
<keyword evidence="3" id="KW-0274">FAD</keyword>
<dbReference type="EMBL" id="NHYE01005303">
    <property type="protein sequence ID" value="PPQ74917.1"/>
    <property type="molecule type" value="Genomic_DNA"/>
</dbReference>
<organism evidence="7 8">
    <name type="scientific">Gymnopilus dilepis</name>
    <dbReference type="NCBI Taxonomy" id="231916"/>
    <lineage>
        <taxon>Eukaryota</taxon>
        <taxon>Fungi</taxon>
        <taxon>Dikarya</taxon>
        <taxon>Basidiomycota</taxon>
        <taxon>Agaricomycotina</taxon>
        <taxon>Agaricomycetes</taxon>
        <taxon>Agaricomycetidae</taxon>
        <taxon>Agaricales</taxon>
        <taxon>Agaricineae</taxon>
        <taxon>Hymenogastraceae</taxon>
        <taxon>Gymnopilus</taxon>
    </lineage>
</organism>
<evidence type="ECO:0000256" key="3">
    <source>
        <dbReference type="ARBA" id="ARBA00022827"/>
    </source>
</evidence>
<sequence length="487" mass="52465">MQRKAFYCLQTLILSAFAAASTNAGGASQACNLLKQALPGSVFFPGSTTYAQDIAHFEFSSSQNATCSVEPASVKDVSTILQIVGRADIRSPFAIVAGGHATNRGFSSTTGVQVSLTKFRNTTYDAKSQTVTLQPGKTWDQIYEDLEPFNVTVAGGRVAGVGVGLALGGGYSWVTDQVGLSIDNILAFDLVLPNGTFVQVRNDNYPELFFGLKGGLNNFGIVTSLTFKAVQLGKIWAGVINYDASQADSVAQAVSNFSLQNTDEKAQMAAAYVNSGGSDIWQVIMFYAEPQQPSVFQPFLDIPNIGADVSVRSFSNFLQAINVVQTDAFSRGISHMLPVIKYTPKIVAAIQQEVDAAYAKAVADGKSITSSLLGIEPFYGAFNHSTSPSAYPHDPSRPVTPCNPWLTYSSPDDDDYFNKALWDLANKVQAVAVEEGQSRWDDIRYPNYVLGNTPLQLLYGDNLPKLRAIKRAVDPKNVMGLAGGFKF</sequence>
<dbReference type="InterPro" id="IPR036318">
    <property type="entry name" value="FAD-bd_PCMH-like_sf"/>
</dbReference>
<dbReference type="Gene3D" id="3.30.465.10">
    <property type="match status" value="1"/>
</dbReference>
<comment type="similarity">
    <text evidence="1">Belongs to the oxygen-dependent FAD-linked oxidoreductase family.</text>
</comment>
<dbReference type="InParanoid" id="A0A409W8T2"/>
<accession>A0A409W8T2</accession>
<dbReference type="Gene3D" id="3.40.462.20">
    <property type="match status" value="1"/>
</dbReference>
<feature type="domain" description="FAD-binding PCMH-type" evidence="6">
    <location>
        <begin position="61"/>
        <end position="232"/>
    </location>
</feature>
<dbReference type="InterPro" id="IPR050416">
    <property type="entry name" value="FAD-linked_Oxidoreductase"/>
</dbReference>
<dbReference type="InterPro" id="IPR016167">
    <property type="entry name" value="FAD-bd_PCMH_sub1"/>
</dbReference>
<dbReference type="Gene3D" id="3.30.43.10">
    <property type="entry name" value="Uridine Diphospho-n-acetylenolpyruvylglucosamine Reductase, domain 2"/>
    <property type="match status" value="1"/>
</dbReference>
<evidence type="ECO:0000256" key="1">
    <source>
        <dbReference type="ARBA" id="ARBA00005466"/>
    </source>
</evidence>
<keyword evidence="8" id="KW-1185">Reference proteome</keyword>
<keyword evidence="4" id="KW-0560">Oxidoreductase</keyword>
<feature type="chain" id="PRO_5019383888" description="FAD-binding PCMH-type domain-containing protein" evidence="5">
    <location>
        <begin position="21"/>
        <end position="487"/>
    </location>
</feature>
<dbReference type="PROSITE" id="PS51257">
    <property type="entry name" value="PROKAR_LIPOPROTEIN"/>
    <property type="match status" value="1"/>
</dbReference>
<reference evidence="7 8" key="1">
    <citation type="journal article" date="2018" name="Evol. Lett.">
        <title>Horizontal gene cluster transfer increased hallucinogenic mushroom diversity.</title>
        <authorList>
            <person name="Reynolds H.T."/>
            <person name="Vijayakumar V."/>
            <person name="Gluck-Thaler E."/>
            <person name="Korotkin H.B."/>
            <person name="Matheny P.B."/>
            <person name="Slot J.C."/>
        </authorList>
    </citation>
    <scope>NUCLEOTIDE SEQUENCE [LARGE SCALE GENOMIC DNA]</scope>
    <source>
        <strain evidence="7 8">SRW20</strain>
    </source>
</reference>
<dbReference type="PANTHER" id="PTHR42973:SF13">
    <property type="entry name" value="FAD-BINDING PCMH-TYPE DOMAIN-CONTAINING PROTEIN"/>
    <property type="match status" value="1"/>
</dbReference>
<dbReference type="SUPFAM" id="SSF56176">
    <property type="entry name" value="FAD-binding/transporter-associated domain-like"/>
    <property type="match status" value="1"/>
</dbReference>
<dbReference type="InterPro" id="IPR006094">
    <property type="entry name" value="Oxid_FAD_bind_N"/>
</dbReference>
<dbReference type="Pfam" id="PF08031">
    <property type="entry name" value="BBE"/>
    <property type="match status" value="1"/>
</dbReference>
<dbReference type="GO" id="GO:0016491">
    <property type="term" value="F:oxidoreductase activity"/>
    <property type="evidence" value="ECO:0007669"/>
    <property type="project" value="UniProtKB-KW"/>
</dbReference>
<dbReference type="AlphaFoldDB" id="A0A409W8T2"/>
<keyword evidence="2" id="KW-0285">Flavoprotein</keyword>
<evidence type="ECO:0000256" key="4">
    <source>
        <dbReference type="ARBA" id="ARBA00023002"/>
    </source>
</evidence>
<evidence type="ECO:0000256" key="2">
    <source>
        <dbReference type="ARBA" id="ARBA00022630"/>
    </source>
</evidence>
<proteinExistence type="inferred from homology"/>
<evidence type="ECO:0000313" key="7">
    <source>
        <dbReference type="EMBL" id="PPQ74917.1"/>
    </source>
</evidence>
<dbReference type="InterPro" id="IPR016166">
    <property type="entry name" value="FAD-bd_PCMH"/>
</dbReference>
<keyword evidence="5" id="KW-0732">Signal</keyword>
<dbReference type="Proteomes" id="UP000284706">
    <property type="component" value="Unassembled WGS sequence"/>
</dbReference>
<evidence type="ECO:0000256" key="5">
    <source>
        <dbReference type="SAM" id="SignalP"/>
    </source>
</evidence>
<dbReference type="GO" id="GO:0071949">
    <property type="term" value="F:FAD binding"/>
    <property type="evidence" value="ECO:0007669"/>
    <property type="project" value="InterPro"/>
</dbReference>
<name>A0A409W8T2_9AGAR</name>
<dbReference type="Pfam" id="PF01565">
    <property type="entry name" value="FAD_binding_4"/>
    <property type="match status" value="1"/>
</dbReference>
<comment type="caution">
    <text evidence="7">The sequence shown here is derived from an EMBL/GenBank/DDBJ whole genome shotgun (WGS) entry which is preliminary data.</text>
</comment>
<dbReference type="STRING" id="231916.A0A409W8T2"/>